<keyword evidence="6 12" id="KW-0408">Iron</keyword>
<evidence type="ECO:0000256" key="1">
    <source>
        <dbReference type="ARBA" id="ARBA00004496"/>
    </source>
</evidence>
<keyword evidence="3 12" id="KW-0004">4Fe-4S</keyword>
<feature type="domain" description="4Fe-4S Wbl-type" evidence="14">
    <location>
        <begin position="28"/>
        <end position="92"/>
    </location>
</feature>
<feature type="binding site" evidence="12">
    <location>
        <position position="59"/>
    </location>
    <ligand>
        <name>[4Fe-4S] cluster</name>
        <dbReference type="ChEBI" id="CHEBI:49883"/>
    </ligand>
</feature>
<dbReference type="Proteomes" id="UP000662986">
    <property type="component" value="Chromosome"/>
</dbReference>
<feature type="binding site" evidence="12">
    <location>
        <position position="68"/>
    </location>
    <ligand>
        <name>[4Fe-4S] cluster</name>
        <dbReference type="ChEBI" id="CHEBI:49883"/>
    </ligand>
</feature>
<evidence type="ECO:0000256" key="12">
    <source>
        <dbReference type="HAMAP-Rule" id="MF_01479"/>
    </source>
</evidence>
<evidence type="ECO:0000256" key="2">
    <source>
        <dbReference type="ARBA" id="ARBA00006597"/>
    </source>
</evidence>
<keyword evidence="16" id="KW-1185">Reference proteome</keyword>
<evidence type="ECO:0000313" key="16">
    <source>
        <dbReference type="Proteomes" id="UP000662986"/>
    </source>
</evidence>
<dbReference type="PANTHER" id="PTHR38839:SF5">
    <property type="entry name" value="TRANSCRIPTIONAL REGULATOR WHID"/>
    <property type="match status" value="1"/>
</dbReference>
<comment type="PTM">
    <text evidence="12">Upon Fe-S cluster removal intramolecular disulfide bonds are formed.</text>
</comment>
<dbReference type="InterPro" id="IPR003482">
    <property type="entry name" value="Whib"/>
</dbReference>
<feature type="binding site" evidence="12">
    <location>
        <position position="62"/>
    </location>
    <ligand>
        <name>[4Fe-4S] cluster</name>
        <dbReference type="ChEBI" id="CHEBI:49883"/>
    </ligand>
</feature>
<comment type="PTM">
    <text evidence="12">The Fe-S cluster can be nitrosylated by nitric oxide (NO).</text>
</comment>
<dbReference type="HAMAP" id="MF_01479">
    <property type="entry name" value="WhiB"/>
    <property type="match status" value="1"/>
</dbReference>
<keyword evidence="8 12" id="KW-0805">Transcription regulation</keyword>
<accession>A0A974ZY76</accession>
<protein>
    <recommendedName>
        <fullName evidence="12">Transcriptional regulator WhiB</fullName>
    </recommendedName>
</protein>
<feature type="binding site" evidence="12">
    <location>
        <position position="29"/>
    </location>
    <ligand>
        <name>[4Fe-4S] cluster</name>
        <dbReference type="ChEBI" id="CHEBI:49883"/>
    </ligand>
</feature>
<comment type="subcellular location">
    <subcellularLocation>
        <location evidence="1 12">Cytoplasm</location>
    </subcellularLocation>
</comment>
<evidence type="ECO:0000256" key="6">
    <source>
        <dbReference type="ARBA" id="ARBA00023004"/>
    </source>
</evidence>
<keyword evidence="5 12" id="KW-0479">Metal-binding</keyword>
<keyword evidence="9 12" id="KW-0238">DNA-binding</keyword>
<evidence type="ECO:0000313" key="15">
    <source>
        <dbReference type="EMBL" id="QSE94750.1"/>
    </source>
</evidence>
<proteinExistence type="inferred from homology"/>
<keyword evidence="7 12" id="KW-0411">Iron-sulfur</keyword>
<evidence type="ECO:0000256" key="4">
    <source>
        <dbReference type="ARBA" id="ARBA00022490"/>
    </source>
</evidence>
<evidence type="ECO:0000256" key="5">
    <source>
        <dbReference type="ARBA" id="ARBA00022723"/>
    </source>
</evidence>
<evidence type="ECO:0000256" key="7">
    <source>
        <dbReference type="ARBA" id="ARBA00023014"/>
    </source>
</evidence>
<comment type="cofactor">
    <cofactor evidence="12">
        <name>[4Fe-4S] cluster</name>
        <dbReference type="ChEBI" id="CHEBI:49883"/>
    </cofactor>
    <text evidence="12">Binds 1 [4Fe-4S] cluster per subunit. Following nitrosylation of the [4Fe-4S] cluster binds 1 [4Fe-8(NO)] cluster per subunit.</text>
</comment>
<feature type="region of interest" description="Disordered" evidence="13">
    <location>
        <begin position="83"/>
        <end position="111"/>
    </location>
</feature>
<evidence type="ECO:0000259" key="14">
    <source>
        <dbReference type="PROSITE" id="PS51674"/>
    </source>
</evidence>
<keyword evidence="10 12" id="KW-1015">Disulfide bond</keyword>
<evidence type="ECO:0000256" key="8">
    <source>
        <dbReference type="ARBA" id="ARBA00023015"/>
    </source>
</evidence>
<gene>
    <name evidence="12" type="primary">whiB</name>
    <name evidence="15" type="ORF">JWS13_42150</name>
</gene>
<dbReference type="InterPro" id="IPR034768">
    <property type="entry name" value="4FE4S_WBL"/>
</dbReference>
<sequence length="111" mass="12678">MSEPIRECPSTRREALTPDSGDWWARAACRDAELAVFFSPDDERGHARDRREAQALQICMPCPVLVQCRDHALAVGEPYGVWGGMTEGDRRKRTRRLRGQRRPLESCVRTP</sequence>
<dbReference type="EMBL" id="CP070619">
    <property type="protein sequence ID" value="QSE94750.1"/>
    <property type="molecule type" value="Genomic_DNA"/>
</dbReference>
<comment type="function">
    <text evidence="12">Acts as a transcriptional regulator. Probably redox-responsive. The apo- but not holo-form probably binds DNA.</text>
</comment>
<evidence type="ECO:0000256" key="13">
    <source>
        <dbReference type="SAM" id="MobiDB-lite"/>
    </source>
</evidence>
<reference evidence="15 16" key="1">
    <citation type="journal article" date="2021" name="Microbiol. Resour. Announc.">
        <title>Complete Genome Sequences of Two Rhodococcus sp. Strains with Large and Linear Chromosomes, Isolated from Apple Rhizosphere.</title>
        <authorList>
            <person name="Benning S."/>
            <person name="Brugnone N."/>
            <person name="Siani R."/>
            <person name="Kublik S."/>
            <person name="Schloter M."/>
            <person name="Rad V."/>
        </authorList>
    </citation>
    <scope>NUCLEOTIDE SEQUENCE [LARGE SCALE GENOMIC DNA]</scope>
    <source>
        <strain evidence="15 16">R79</strain>
    </source>
</reference>
<feature type="compositionally biased region" description="Basic residues" evidence="13">
    <location>
        <begin position="91"/>
        <end position="101"/>
    </location>
</feature>
<name>A0A974ZY76_9NOCA</name>
<evidence type="ECO:0000256" key="3">
    <source>
        <dbReference type="ARBA" id="ARBA00022485"/>
    </source>
</evidence>
<keyword evidence="4 12" id="KW-0963">Cytoplasm</keyword>
<dbReference type="PANTHER" id="PTHR38839">
    <property type="entry name" value="TRANSCRIPTIONAL REGULATOR WHID-RELATED"/>
    <property type="match status" value="1"/>
</dbReference>
<keyword evidence="11 12" id="KW-0804">Transcription</keyword>
<reference evidence="15 16" key="2">
    <citation type="journal article" date="2022" name="Arch. Microbiol.">
        <title>Rhodococcus pseudokoreensis sp. nov. isolated from the rhizosphere of young M26 apple rootstocks.</title>
        <authorList>
            <person name="Kampfer P."/>
            <person name="Glaeser S.P."/>
            <person name="Blom J."/>
            <person name="Wolf J."/>
            <person name="Benning S."/>
            <person name="Schloter M."/>
            <person name="Neumann-Schaal M."/>
        </authorList>
    </citation>
    <scope>NUCLEOTIDE SEQUENCE [LARGE SCALE GENOMIC DNA]</scope>
    <source>
        <strain evidence="15 16">R79</strain>
    </source>
</reference>
<evidence type="ECO:0000256" key="10">
    <source>
        <dbReference type="ARBA" id="ARBA00023157"/>
    </source>
</evidence>
<dbReference type="Pfam" id="PF02467">
    <property type="entry name" value="Whib"/>
    <property type="match status" value="1"/>
</dbReference>
<dbReference type="PROSITE" id="PS51674">
    <property type="entry name" value="4FE4S_WBL"/>
    <property type="match status" value="1"/>
</dbReference>
<evidence type="ECO:0000256" key="11">
    <source>
        <dbReference type="ARBA" id="ARBA00023163"/>
    </source>
</evidence>
<evidence type="ECO:0000256" key="9">
    <source>
        <dbReference type="ARBA" id="ARBA00023125"/>
    </source>
</evidence>
<organism evidence="15 16">
    <name type="scientific">Rhodococcus pseudokoreensis</name>
    <dbReference type="NCBI Taxonomy" id="2811421"/>
    <lineage>
        <taxon>Bacteria</taxon>
        <taxon>Bacillati</taxon>
        <taxon>Actinomycetota</taxon>
        <taxon>Actinomycetes</taxon>
        <taxon>Mycobacteriales</taxon>
        <taxon>Nocardiaceae</taxon>
        <taxon>Rhodococcus</taxon>
    </lineage>
</organism>
<comment type="similarity">
    <text evidence="2 12">Belongs to the WhiB family.</text>
</comment>
<dbReference type="RefSeq" id="WP_206011013.1">
    <property type="nucleotide sequence ID" value="NZ_CP070619.1"/>
</dbReference>